<protein>
    <submittedName>
        <fullName evidence="1">Uncharacterized protein</fullName>
    </submittedName>
</protein>
<accession>A0A6J4UFI7</accession>
<feature type="non-terminal residue" evidence="1">
    <location>
        <position position="1"/>
    </location>
</feature>
<sequence length="24" mass="2797">GAGGRPLARPSRRWCSAWRRWRSA</sequence>
<dbReference type="AlphaFoldDB" id="A0A6J4UFI7"/>
<proteinExistence type="predicted"/>
<reference evidence="1" key="1">
    <citation type="submission" date="2020-02" db="EMBL/GenBank/DDBJ databases">
        <authorList>
            <person name="Meier V. D."/>
        </authorList>
    </citation>
    <scope>NUCLEOTIDE SEQUENCE</scope>
    <source>
        <strain evidence="1">AVDCRST_MAG88</strain>
    </source>
</reference>
<dbReference type="EMBL" id="CADCWM010000184">
    <property type="protein sequence ID" value="CAA9547838.1"/>
    <property type="molecule type" value="Genomic_DNA"/>
</dbReference>
<gene>
    <name evidence="1" type="ORF">AVDCRST_MAG88-543</name>
</gene>
<name>A0A6J4UFI7_9BACT</name>
<feature type="non-terminal residue" evidence="1">
    <location>
        <position position="24"/>
    </location>
</feature>
<organism evidence="1">
    <name type="scientific">uncultured Thermomicrobiales bacterium</name>
    <dbReference type="NCBI Taxonomy" id="1645740"/>
    <lineage>
        <taxon>Bacteria</taxon>
        <taxon>Pseudomonadati</taxon>
        <taxon>Thermomicrobiota</taxon>
        <taxon>Thermomicrobia</taxon>
        <taxon>Thermomicrobiales</taxon>
        <taxon>environmental samples</taxon>
    </lineage>
</organism>
<evidence type="ECO:0000313" key="1">
    <source>
        <dbReference type="EMBL" id="CAA9547838.1"/>
    </source>
</evidence>